<dbReference type="InterPro" id="IPR012003">
    <property type="entry name" value="ATP_PFK_prok-type"/>
</dbReference>
<feature type="binding site" description="in other chain" evidence="15">
    <location>
        <position position="224"/>
    </location>
    <ligand>
        <name>substrate</name>
        <note>ligand shared between dimeric partners</note>
    </ligand>
</feature>
<dbReference type="FunFam" id="3.40.50.460:FF:000002">
    <property type="entry name" value="ATP-dependent 6-phosphofructokinase"/>
    <property type="match status" value="1"/>
</dbReference>
<sequence length="321" mass="34516">MTVKRIGVLTSGGDAPGMNAAIRAIVRTAVCYDIQVYGIEEGFHGLNEEKFRPLNGRSVANIIDRGGTMLQTSRSAFFKTPAGVKHGADKVKAYDLDALIVIGGEGSMKGAKALSDLGVNVVVIPGTIDNDIGATDYTIGFDTAVSTAIDAISKIRDTSFSHNRMNIVQVMGRHCGDIAMYAGLACGAKALIIPEKEVPLEDICAKLIEGHERGKMHSIIMLAEGCGSYRDYVPKIQELTGVETKGTNLGYIQRGGAPSHFDRRLASYMGFHAVRAIMKGNVNSMVVTKNGQFQVIPLDQAIDTPKVFDEAMYDMIQVLSI</sequence>
<evidence type="ECO:0000256" key="15">
    <source>
        <dbReference type="HAMAP-Rule" id="MF_00339"/>
    </source>
</evidence>
<evidence type="ECO:0000256" key="13">
    <source>
        <dbReference type="ARBA" id="ARBA00023152"/>
    </source>
</evidence>
<dbReference type="InterPro" id="IPR012828">
    <property type="entry name" value="PFKA_ATP_prok"/>
</dbReference>
<dbReference type="InterPro" id="IPR022953">
    <property type="entry name" value="ATP_PFK"/>
</dbReference>
<keyword evidence="10 15" id="KW-0418">Kinase</keyword>
<evidence type="ECO:0000256" key="3">
    <source>
        <dbReference type="ARBA" id="ARBA00004496"/>
    </source>
</evidence>
<organism evidence="17 18">
    <name type="scientific">Candidatus Pseudoramibacter fermentans</name>
    <dbReference type="NCBI Taxonomy" id="2594427"/>
    <lineage>
        <taxon>Bacteria</taxon>
        <taxon>Bacillati</taxon>
        <taxon>Bacillota</taxon>
        <taxon>Clostridia</taxon>
        <taxon>Eubacteriales</taxon>
        <taxon>Eubacteriaceae</taxon>
        <taxon>Pseudoramibacter</taxon>
    </lineage>
</organism>
<keyword evidence="13 15" id="KW-0324">Glycolysis</keyword>
<dbReference type="PRINTS" id="PR00476">
    <property type="entry name" value="PHFRCTKINASE"/>
</dbReference>
<dbReference type="PIRSF" id="PIRSF000532">
    <property type="entry name" value="ATP_PFK_prok"/>
    <property type="match status" value="1"/>
</dbReference>
<evidence type="ECO:0000256" key="4">
    <source>
        <dbReference type="ARBA" id="ARBA00004679"/>
    </source>
</evidence>
<dbReference type="GO" id="GO:0016208">
    <property type="term" value="F:AMP binding"/>
    <property type="evidence" value="ECO:0007669"/>
    <property type="project" value="TreeGrafter"/>
</dbReference>
<comment type="subcellular location">
    <subcellularLocation>
        <location evidence="3 15">Cytoplasm</location>
    </subcellularLocation>
</comment>
<keyword evidence="18" id="KW-1185">Reference proteome</keyword>
<keyword evidence="12 15" id="KW-0460">Magnesium</keyword>
<keyword evidence="7 15" id="KW-0808">Transferase</keyword>
<dbReference type="HAMAP" id="MF_00339">
    <property type="entry name" value="Phosphofructokinase_I_B1"/>
    <property type="match status" value="1"/>
</dbReference>
<evidence type="ECO:0000256" key="8">
    <source>
        <dbReference type="ARBA" id="ARBA00022723"/>
    </source>
</evidence>
<dbReference type="PANTHER" id="PTHR13697">
    <property type="entry name" value="PHOSPHOFRUCTOKINASE"/>
    <property type="match status" value="1"/>
</dbReference>
<evidence type="ECO:0000256" key="1">
    <source>
        <dbReference type="ARBA" id="ARBA00001946"/>
    </source>
</evidence>
<dbReference type="GO" id="GO:0061621">
    <property type="term" value="P:canonical glycolysis"/>
    <property type="evidence" value="ECO:0007669"/>
    <property type="project" value="TreeGrafter"/>
</dbReference>
<dbReference type="Gene3D" id="3.40.50.460">
    <property type="entry name" value="Phosphofructokinase domain"/>
    <property type="match status" value="1"/>
</dbReference>
<dbReference type="PANTHER" id="PTHR13697:SF4">
    <property type="entry name" value="ATP-DEPENDENT 6-PHOSPHOFRUCTOKINASE"/>
    <property type="match status" value="1"/>
</dbReference>
<comment type="cofactor">
    <cofactor evidence="1 15">
        <name>Mg(2+)</name>
        <dbReference type="ChEBI" id="CHEBI:18420"/>
    </cofactor>
</comment>
<comment type="function">
    <text evidence="2 15">Catalyzes the phosphorylation of D-fructose 6-phosphate to fructose 1,6-bisphosphate by ATP, the first committing step of glycolysis.</text>
</comment>
<feature type="binding site" evidence="15">
    <location>
        <position position="13"/>
    </location>
    <ligand>
        <name>ATP</name>
        <dbReference type="ChEBI" id="CHEBI:30616"/>
    </ligand>
</feature>
<keyword evidence="9 15" id="KW-0547">Nucleotide-binding</keyword>
<dbReference type="GO" id="GO:0005945">
    <property type="term" value="C:6-phosphofructokinase complex"/>
    <property type="evidence" value="ECO:0007669"/>
    <property type="project" value="TreeGrafter"/>
</dbReference>
<evidence type="ECO:0000256" key="9">
    <source>
        <dbReference type="ARBA" id="ARBA00022741"/>
    </source>
</evidence>
<keyword evidence="5 15" id="KW-0963">Cytoplasm</keyword>
<keyword evidence="8 15" id="KW-0479">Metal-binding</keyword>
<comment type="activity regulation">
    <text evidence="15">Allosterically activated by ADP and other diphosphonucleosides, and allosterically inhibited by phosphoenolpyruvate.</text>
</comment>
<feature type="binding site" description="in other chain" evidence="15">
    <location>
        <begin position="251"/>
        <end position="254"/>
    </location>
    <ligand>
        <name>substrate</name>
        <note>ligand shared between dimeric partners</note>
    </ligand>
</feature>
<feature type="binding site" evidence="15">
    <location>
        <begin position="104"/>
        <end position="107"/>
    </location>
    <ligand>
        <name>ATP</name>
        <dbReference type="ChEBI" id="CHEBI:30616"/>
    </ligand>
</feature>
<dbReference type="AlphaFoldDB" id="A0A6L5GQF3"/>
<dbReference type="GO" id="GO:0042802">
    <property type="term" value="F:identical protein binding"/>
    <property type="evidence" value="ECO:0007669"/>
    <property type="project" value="TreeGrafter"/>
</dbReference>
<evidence type="ECO:0000256" key="11">
    <source>
        <dbReference type="ARBA" id="ARBA00022840"/>
    </source>
</evidence>
<gene>
    <name evidence="15" type="primary">pfkA</name>
    <name evidence="17" type="ORF">FRC53_02490</name>
</gene>
<dbReference type="GO" id="GO:0003872">
    <property type="term" value="F:6-phosphofructokinase activity"/>
    <property type="evidence" value="ECO:0007669"/>
    <property type="project" value="UniProtKB-UniRule"/>
</dbReference>
<evidence type="ECO:0000313" key="18">
    <source>
        <dbReference type="Proteomes" id="UP000473648"/>
    </source>
</evidence>
<dbReference type="Pfam" id="PF00365">
    <property type="entry name" value="PFK"/>
    <property type="match status" value="1"/>
</dbReference>
<keyword evidence="11 15" id="KW-0067">ATP-binding</keyword>
<feature type="binding site" description="in other chain" evidence="15">
    <location>
        <begin position="215"/>
        <end position="217"/>
    </location>
    <ligand>
        <name>ADP</name>
        <dbReference type="ChEBI" id="CHEBI:456216"/>
        <note>allosteric activator; ligand shared between dimeric partners</note>
    </ligand>
</feature>
<evidence type="ECO:0000313" key="17">
    <source>
        <dbReference type="EMBL" id="MQM72302.1"/>
    </source>
</evidence>
<dbReference type="GO" id="GO:0046872">
    <property type="term" value="F:metal ion binding"/>
    <property type="evidence" value="ECO:0007669"/>
    <property type="project" value="UniProtKB-KW"/>
</dbReference>
<dbReference type="GO" id="GO:0070095">
    <property type="term" value="F:fructose-6-phosphate binding"/>
    <property type="evidence" value="ECO:0007669"/>
    <property type="project" value="TreeGrafter"/>
</dbReference>
<comment type="catalytic activity">
    <reaction evidence="14 15">
        <text>beta-D-fructose 6-phosphate + ATP = beta-D-fructose 1,6-bisphosphate + ADP + H(+)</text>
        <dbReference type="Rhea" id="RHEA:16109"/>
        <dbReference type="ChEBI" id="CHEBI:15378"/>
        <dbReference type="ChEBI" id="CHEBI:30616"/>
        <dbReference type="ChEBI" id="CHEBI:32966"/>
        <dbReference type="ChEBI" id="CHEBI:57634"/>
        <dbReference type="ChEBI" id="CHEBI:456216"/>
        <dbReference type="EC" id="2.7.1.11"/>
    </reaction>
</comment>
<evidence type="ECO:0000256" key="10">
    <source>
        <dbReference type="ARBA" id="ARBA00022777"/>
    </source>
</evidence>
<dbReference type="GO" id="GO:0006002">
    <property type="term" value="P:fructose 6-phosphate metabolic process"/>
    <property type="evidence" value="ECO:0007669"/>
    <property type="project" value="InterPro"/>
</dbReference>
<dbReference type="UniPathway" id="UPA00109">
    <property type="reaction ID" value="UER00182"/>
</dbReference>
<feature type="binding site" evidence="15">
    <location>
        <position position="105"/>
    </location>
    <ligand>
        <name>Mg(2+)</name>
        <dbReference type="ChEBI" id="CHEBI:18420"/>
        <note>catalytic</note>
    </ligand>
</feature>
<dbReference type="GO" id="GO:0048029">
    <property type="term" value="F:monosaccharide binding"/>
    <property type="evidence" value="ECO:0007669"/>
    <property type="project" value="TreeGrafter"/>
</dbReference>
<evidence type="ECO:0000256" key="7">
    <source>
        <dbReference type="ARBA" id="ARBA00022679"/>
    </source>
</evidence>
<dbReference type="NCBIfam" id="NF002872">
    <property type="entry name" value="PRK03202.1"/>
    <property type="match status" value="1"/>
</dbReference>
<feature type="binding site" evidence="15">
    <location>
        <begin position="23"/>
        <end position="27"/>
    </location>
    <ligand>
        <name>ADP</name>
        <dbReference type="ChEBI" id="CHEBI:456216"/>
        <note>allosteric activator; ligand shared between dimeric partners</note>
    </ligand>
</feature>
<accession>A0A6L5GQF3</accession>
<dbReference type="InterPro" id="IPR000023">
    <property type="entry name" value="Phosphofructokinase_dom"/>
</dbReference>
<reference evidence="17" key="1">
    <citation type="journal article" date="2020" name="Appl. Environ. Microbiol.">
        <title>Medium-Chain Fatty Acid Synthesis by 'Candidatus Weimeria bifida' gen. nov., sp. nov., and 'Candidatus Pseudoramibacter fermentans' sp. nov.</title>
        <authorList>
            <person name="Scarborough M.J."/>
            <person name="Myers K.S."/>
            <person name="Donohue T.J."/>
            <person name="Noguera D.R."/>
        </authorList>
    </citation>
    <scope>NUCLEOTIDE SEQUENCE</scope>
    <source>
        <strain evidence="17">EUB1.1</strain>
    </source>
</reference>
<evidence type="ECO:0000256" key="2">
    <source>
        <dbReference type="ARBA" id="ARBA00002659"/>
    </source>
</evidence>
<feature type="binding site" description="in other chain" evidence="15">
    <location>
        <position position="213"/>
    </location>
    <ligand>
        <name>ADP</name>
        <dbReference type="ChEBI" id="CHEBI:456216"/>
        <note>allosteric activator; ligand shared between dimeric partners</note>
    </ligand>
</feature>
<protein>
    <recommendedName>
        <fullName evidence="15">ATP-dependent 6-phosphofructokinase</fullName>
        <shortName evidence="15">ATP-PFK</shortName>
        <shortName evidence="15">Phosphofructokinase</shortName>
        <ecNumber evidence="15">2.7.1.11</ecNumber>
    </recommendedName>
    <alternativeName>
        <fullName evidence="15">Phosphohexokinase</fullName>
    </alternativeName>
</protein>
<proteinExistence type="inferred from homology"/>
<comment type="caution">
    <text evidence="15">Lacks conserved residue(s) required for the propagation of feature annotation.</text>
</comment>
<keyword evidence="6 15" id="KW-0021">Allosteric enzyme</keyword>
<evidence type="ECO:0000256" key="6">
    <source>
        <dbReference type="ARBA" id="ARBA00022533"/>
    </source>
</evidence>
<evidence type="ECO:0000256" key="14">
    <source>
        <dbReference type="ARBA" id="ARBA00048070"/>
    </source>
</evidence>
<comment type="pathway">
    <text evidence="4 15">Carbohydrate degradation; glycolysis; D-glyceraldehyde 3-phosphate and glycerone phosphate from D-glucose: step 3/4.</text>
</comment>
<dbReference type="Gene3D" id="3.40.50.450">
    <property type="match status" value="1"/>
</dbReference>
<comment type="caution">
    <text evidence="17">The sequence shown here is derived from an EMBL/GenBank/DDBJ whole genome shotgun (WGS) entry which is preliminary data.</text>
</comment>
<feature type="binding site" description="in other chain" evidence="15">
    <location>
        <position position="156"/>
    </location>
    <ligand>
        <name>ADP</name>
        <dbReference type="ChEBI" id="CHEBI:456216"/>
        <note>allosteric activator; ligand shared between dimeric partners</note>
    </ligand>
</feature>
<feature type="binding site" description="in other chain" evidence="15">
    <location>
        <begin position="127"/>
        <end position="129"/>
    </location>
    <ligand>
        <name>substrate</name>
        <note>ligand shared between dimeric partners</note>
    </ligand>
</feature>
<dbReference type="EMBL" id="VOGB01000004">
    <property type="protein sequence ID" value="MQM72302.1"/>
    <property type="molecule type" value="Genomic_DNA"/>
</dbReference>
<name>A0A6L5GQF3_9FIRM</name>
<feature type="binding site" evidence="15">
    <location>
        <position position="245"/>
    </location>
    <ligand>
        <name>substrate</name>
        <note>ligand shared between dimeric partners</note>
    </ligand>
</feature>
<dbReference type="GO" id="GO:0030388">
    <property type="term" value="P:fructose 1,6-bisphosphate metabolic process"/>
    <property type="evidence" value="ECO:0007669"/>
    <property type="project" value="TreeGrafter"/>
</dbReference>
<dbReference type="InterPro" id="IPR035966">
    <property type="entry name" value="PKF_sf"/>
</dbReference>
<dbReference type="Proteomes" id="UP000473648">
    <property type="component" value="Unassembled WGS sequence"/>
</dbReference>
<dbReference type="GO" id="GO:0005524">
    <property type="term" value="F:ATP binding"/>
    <property type="evidence" value="ECO:0007669"/>
    <property type="project" value="UniProtKB-KW"/>
</dbReference>
<comment type="subunit">
    <text evidence="15">Homotetramer.</text>
</comment>
<feature type="binding site" evidence="15">
    <location>
        <begin position="74"/>
        <end position="75"/>
    </location>
    <ligand>
        <name>ATP</name>
        <dbReference type="ChEBI" id="CHEBI:30616"/>
    </ligand>
</feature>
<evidence type="ECO:0000259" key="16">
    <source>
        <dbReference type="Pfam" id="PF00365"/>
    </source>
</evidence>
<comment type="similarity">
    <text evidence="15">Belongs to the phosphofructokinase type A (PFKA) family. ATP-dependent PFK group I subfamily. Prokaryotic clade 'B1' sub-subfamily.</text>
</comment>
<feature type="binding site" description="in other chain" evidence="15">
    <location>
        <begin position="171"/>
        <end position="173"/>
    </location>
    <ligand>
        <name>substrate</name>
        <note>ligand shared between dimeric partners</note>
    </ligand>
</feature>
<feature type="domain" description="Phosphofructokinase" evidence="16">
    <location>
        <begin position="5"/>
        <end position="277"/>
    </location>
</feature>
<dbReference type="EC" id="2.7.1.11" evidence="15"/>
<dbReference type="SUPFAM" id="SSF53784">
    <property type="entry name" value="Phosphofructokinase"/>
    <property type="match status" value="1"/>
</dbReference>
<evidence type="ECO:0000256" key="12">
    <source>
        <dbReference type="ARBA" id="ARBA00022842"/>
    </source>
</evidence>
<feature type="active site" description="Proton acceptor" evidence="15">
    <location>
        <position position="129"/>
    </location>
</feature>
<feature type="binding site" evidence="15">
    <location>
        <position position="164"/>
    </location>
    <ligand>
        <name>substrate</name>
        <note>ligand shared between dimeric partners</note>
    </ligand>
</feature>
<evidence type="ECO:0000256" key="5">
    <source>
        <dbReference type="ARBA" id="ARBA00022490"/>
    </source>
</evidence>